<dbReference type="InterPro" id="IPR004320">
    <property type="entry name" value="BPS1_pln"/>
</dbReference>
<sequence length="279" mass="30959">MSNMIIKEQLRSTSLSSRSHPSTFGTEGALSKVETINATTSSSESILMGLASLEDLYDCVEEFLKMGSTQRVMSSYGSKFVEEMLDESLRLMDTCSVSRDLMAETQEHVRDIQSCVRRKKVAGGGRGDQLDVAISRYVGFRKNMRKEAKKLLGSLKKIEGGSSSYDNEHLGVVIDVMRRVVSVNVVVLKSLLVFLPGTQSSMKSKLASLLVKKKYNHDATKSELETLDYAICGDFSSHDDLQKKLVEVEVSIGGVEKSFEGLFRRLIRTRASLLNIISH</sequence>
<accession>A0A8S9NRP7</accession>
<evidence type="ECO:0000313" key="1">
    <source>
        <dbReference type="EMBL" id="KAF3506209.1"/>
    </source>
</evidence>
<dbReference type="Proteomes" id="UP000712600">
    <property type="component" value="Unassembled WGS sequence"/>
</dbReference>
<proteinExistence type="predicted"/>
<comment type="caution">
    <text evidence="1">The sequence shown here is derived from an EMBL/GenBank/DDBJ whole genome shotgun (WGS) entry which is preliminary data.</text>
</comment>
<reference evidence="1" key="1">
    <citation type="submission" date="2019-12" db="EMBL/GenBank/DDBJ databases">
        <title>Genome sequencing and annotation of Brassica cretica.</title>
        <authorList>
            <person name="Studholme D.J."/>
            <person name="Sarris P."/>
        </authorList>
    </citation>
    <scope>NUCLEOTIDE SEQUENCE</scope>
    <source>
        <strain evidence="1">PFS-109/04</strain>
        <tissue evidence="1">Leaf</tissue>
    </source>
</reference>
<gene>
    <name evidence="1" type="ORF">F2Q69_00008967</name>
</gene>
<dbReference type="Pfam" id="PF03087">
    <property type="entry name" value="BPS1"/>
    <property type="match status" value="1"/>
</dbReference>
<dbReference type="PANTHER" id="PTHR33070">
    <property type="entry name" value="OS06G0725500 PROTEIN"/>
    <property type="match status" value="1"/>
</dbReference>
<dbReference type="EMBL" id="QGKX02001521">
    <property type="protein sequence ID" value="KAF3506209.1"/>
    <property type="molecule type" value="Genomic_DNA"/>
</dbReference>
<name>A0A8S9NRP7_BRACR</name>
<dbReference type="PANTHER" id="PTHR33070:SF108">
    <property type="entry name" value="DOMAIN PROTEIN, PUTATIVE (DUF241)-RELATED"/>
    <property type="match status" value="1"/>
</dbReference>
<dbReference type="GO" id="GO:0048364">
    <property type="term" value="P:root development"/>
    <property type="evidence" value="ECO:0007669"/>
    <property type="project" value="InterPro"/>
</dbReference>
<dbReference type="GO" id="GO:0048367">
    <property type="term" value="P:shoot system development"/>
    <property type="evidence" value="ECO:0007669"/>
    <property type="project" value="InterPro"/>
</dbReference>
<evidence type="ECO:0000313" key="2">
    <source>
        <dbReference type="Proteomes" id="UP000712600"/>
    </source>
</evidence>
<protein>
    <recommendedName>
        <fullName evidence="3">DUF241 domain protein</fullName>
    </recommendedName>
</protein>
<dbReference type="AlphaFoldDB" id="A0A8S9NRP7"/>
<evidence type="ECO:0008006" key="3">
    <source>
        <dbReference type="Google" id="ProtNLM"/>
    </source>
</evidence>
<organism evidence="1 2">
    <name type="scientific">Brassica cretica</name>
    <name type="common">Mustard</name>
    <dbReference type="NCBI Taxonomy" id="69181"/>
    <lineage>
        <taxon>Eukaryota</taxon>
        <taxon>Viridiplantae</taxon>
        <taxon>Streptophyta</taxon>
        <taxon>Embryophyta</taxon>
        <taxon>Tracheophyta</taxon>
        <taxon>Spermatophyta</taxon>
        <taxon>Magnoliopsida</taxon>
        <taxon>eudicotyledons</taxon>
        <taxon>Gunneridae</taxon>
        <taxon>Pentapetalae</taxon>
        <taxon>rosids</taxon>
        <taxon>malvids</taxon>
        <taxon>Brassicales</taxon>
        <taxon>Brassicaceae</taxon>
        <taxon>Brassiceae</taxon>
        <taxon>Brassica</taxon>
    </lineage>
</organism>